<dbReference type="PROSITE" id="PS51257">
    <property type="entry name" value="PROKAR_LIPOPROTEIN"/>
    <property type="match status" value="1"/>
</dbReference>
<name>A0ABP8CG59_9FLAO</name>
<gene>
    <name evidence="1" type="ORF">GCM10022291_31150</name>
</gene>
<reference evidence="2" key="1">
    <citation type="journal article" date="2019" name="Int. J. Syst. Evol. Microbiol.">
        <title>The Global Catalogue of Microorganisms (GCM) 10K type strain sequencing project: providing services to taxonomists for standard genome sequencing and annotation.</title>
        <authorList>
            <consortium name="The Broad Institute Genomics Platform"/>
            <consortium name="The Broad Institute Genome Sequencing Center for Infectious Disease"/>
            <person name="Wu L."/>
            <person name="Ma J."/>
        </authorList>
    </citation>
    <scope>NUCLEOTIDE SEQUENCE [LARGE SCALE GENOMIC DNA]</scope>
    <source>
        <strain evidence="2">JCM 17630</strain>
    </source>
</reference>
<evidence type="ECO:0008006" key="3">
    <source>
        <dbReference type="Google" id="ProtNLM"/>
    </source>
</evidence>
<sequence length="194" mass="22519">MKTPFFKLFVVALLITFTSCKKEVKLSEYKFAEKGIVLNCDKFDLKLLNEALFSFENDIINFYSKDEKNVSRAYGQFVRNAVNNRLNYKNVASQHTLEIFEVLKTKTNLWNLNNTVSKFNYNNPVFNCIKQNIQNKDLKTTLNALTTTNSMSPKLFGASLSKGFVYAEKDKYLAAYIAFDLFYAKFFDIEFSKK</sequence>
<protein>
    <recommendedName>
        <fullName evidence="3">Lipoprotein</fullName>
    </recommendedName>
</protein>
<proteinExistence type="predicted"/>
<dbReference type="Proteomes" id="UP001501496">
    <property type="component" value="Unassembled WGS sequence"/>
</dbReference>
<evidence type="ECO:0000313" key="1">
    <source>
        <dbReference type="EMBL" id="GAA4238903.1"/>
    </source>
</evidence>
<dbReference type="EMBL" id="BAABCA010000007">
    <property type="protein sequence ID" value="GAA4238903.1"/>
    <property type="molecule type" value="Genomic_DNA"/>
</dbReference>
<dbReference type="RefSeq" id="WP_344789273.1">
    <property type="nucleotide sequence ID" value="NZ_BAABCA010000007.1"/>
</dbReference>
<accession>A0ABP8CG59</accession>
<evidence type="ECO:0000313" key="2">
    <source>
        <dbReference type="Proteomes" id="UP001501496"/>
    </source>
</evidence>
<comment type="caution">
    <text evidence="1">The sequence shown here is derived from an EMBL/GenBank/DDBJ whole genome shotgun (WGS) entry which is preliminary data.</text>
</comment>
<keyword evidence="2" id="KW-1185">Reference proteome</keyword>
<organism evidence="1 2">
    <name type="scientific">Postechiella marina</name>
    <dbReference type="NCBI Taxonomy" id="943941"/>
    <lineage>
        <taxon>Bacteria</taxon>
        <taxon>Pseudomonadati</taxon>
        <taxon>Bacteroidota</taxon>
        <taxon>Flavobacteriia</taxon>
        <taxon>Flavobacteriales</taxon>
        <taxon>Flavobacteriaceae</taxon>
        <taxon>Postechiella</taxon>
    </lineage>
</organism>